<keyword evidence="2" id="KW-1185">Reference proteome</keyword>
<gene>
    <name evidence="1" type="ORF">SAMN00790413_01901</name>
</gene>
<protein>
    <submittedName>
        <fullName evidence="1">Uncharacterized protein</fullName>
    </submittedName>
</protein>
<dbReference type="Proteomes" id="UP000192582">
    <property type="component" value="Unassembled WGS sequence"/>
</dbReference>
<sequence>MLVEQLLKLMGQKNKANSFPVTLPSDADPINVNTGNADPATGARQTTGNTTLASILTALQGTLNVNSGNADPATGARQTTGNTTLASILTALQGTLNMQRVAPGTTSYDVSITSGQSIGASAALAGRSPLRLIVGAAWTAADITIQTSADNATWADLYDAYGSVYTIKAAASRSIILPVADLIGINYIRLRSGTPTTPVTQTSGATLSLITQVL</sequence>
<dbReference type="STRING" id="695939.SAMN00790413_01901"/>
<dbReference type="OrthoDB" id="8452171at2"/>
<accession>A0A1W1VIT5</accession>
<dbReference type="AlphaFoldDB" id="A0A1W1VIT5"/>
<proteinExistence type="predicted"/>
<evidence type="ECO:0000313" key="1">
    <source>
        <dbReference type="EMBL" id="SMB93238.1"/>
    </source>
</evidence>
<evidence type="ECO:0000313" key="2">
    <source>
        <dbReference type="Proteomes" id="UP000192582"/>
    </source>
</evidence>
<reference evidence="1 2" key="1">
    <citation type="submission" date="2017-04" db="EMBL/GenBank/DDBJ databases">
        <authorList>
            <person name="Afonso C.L."/>
            <person name="Miller P.J."/>
            <person name="Scott M.A."/>
            <person name="Spackman E."/>
            <person name="Goraichik I."/>
            <person name="Dimitrov K.M."/>
            <person name="Suarez D.L."/>
            <person name="Swayne D.E."/>
        </authorList>
    </citation>
    <scope>NUCLEOTIDE SEQUENCE [LARGE SCALE GENOMIC DNA]</scope>
    <source>
        <strain evidence="1 2">KR-140</strain>
    </source>
</reference>
<organism evidence="1 2">
    <name type="scientific">Deinococcus hopiensis KR-140</name>
    <dbReference type="NCBI Taxonomy" id="695939"/>
    <lineage>
        <taxon>Bacteria</taxon>
        <taxon>Thermotogati</taxon>
        <taxon>Deinococcota</taxon>
        <taxon>Deinococci</taxon>
        <taxon>Deinococcales</taxon>
        <taxon>Deinococcaceae</taxon>
        <taxon>Deinococcus</taxon>
    </lineage>
</organism>
<dbReference type="RefSeq" id="WP_084049275.1">
    <property type="nucleotide sequence ID" value="NZ_FWWU01000009.1"/>
</dbReference>
<name>A0A1W1VIT5_9DEIO</name>
<dbReference type="EMBL" id="FWWU01000009">
    <property type="protein sequence ID" value="SMB93238.1"/>
    <property type="molecule type" value="Genomic_DNA"/>
</dbReference>